<dbReference type="PROSITE" id="PS50206">
    <property type="entry name" value="RHODANESE_3"/>
    <property type="match status" value="1"/>
</dbReference>
<name>A0AAU7PKT7_9FIRM</name>
<protein>
    <submittedName>
        <fullName evidence="2">Rhodanese-like domain-containing protein</fullName>
    </submittedName>
</protein>
<dbReference type="InterPro" id="IPR050229">
    <property type="entry name" value="GlpE_sulfurtransferase"/>
</dbReference>
<proteinExistence type="predicted"/>
<dbReference type="InterPro" id="IPR001763">
    <property type="entry name" value="Rhodanese-like_dom"/>
</dbReference>
<evidence type="ECO:0000259" key="1">
    <source>
        <dbReference type="PROSITE" id="PS50206"/>
    </source>
</evidence>
<dbReference type="SMART" id="SM00450">
    <property type="entry name" value="RHOD"/>
    <property type="match status" value="1"/>
</dbReference>
<dbReference type="InterPro" id="IPR036873">
    <property type="entry name" value="Rhodanese-like_dom_sf"/>
</dbReference>
<organism evidence="2">
    <name type="scientific">Lacrimispora sp. BS-2</name>
    <dbReference type="NCBI Taxonomy" id="3151850"/>
    <lineage>
        <taxon>Bacteria</taxon>
        <taxon>Bacillati</taxon>
        <taxon>Bacillota</taxon>
        <taxon>Clostridia</taxon>
        <taxon>Lachnospirales</taxon>
        <taxon>Lachnospiraceae</taxon>
        <taxon>Lacrimispora</taxon>
    </lineage>
</organism>
<dbReference type="CDD" id="cd00158">
    <property type="entry name" value="RHOD"/>
    <property type="match status" value="1"/>
</dbReference>
<dbReference type="Pfam" id="PF00581">
    <property type="entry name" value="Rhodanese"/>
    <property type="match status" value="1"/>
</dbReference>
<dbReference type="EMBL" id="CP157940">
    <property type="protein sequence ID" value="XBS52860.1"/>
    <property type="molecule type" value="Genomic_DNA"/>
</dbReference>
<sequence length="102" mass="11960">MFKTIPIWEVDHYINYYSDIMIIDLRSQSSYRQSHIQGAVNLPYEDMDRWVSSLPKDKLLIFYCSRGGQSMMACRKLEQSGYNVVNIANGIAYYRGKYMVRG</sequence>
<dbReference type="AlphaFoldDB" id="A0AAU7PKT7"/>
<dbReference type="PANTHER" id="PTHR43031">
    <property type="entry name" value="FAD-DEPENDENT OXIDOREDUCTASE"/>
    <property type="match status" value="1"/>
</dbReference>
<feature type="domain" description="Rhodanese" evidence="1">
    <location>
        <begin position="16"/>
        <end position="98"/>
    </location>
</feature>
<dbReference type="SUPFAM" id="SSF52821">
    <property type="entry name" value="Rhodanese/Cell cycle control phosphatase"/>
    <property type="match status" value="1"/>
</dbReference>
<dbReference type="RefSeq" id="WP_054742302.1">
    <property type="nucleotide sequence ID" value="NZ_CP157940.1"/>
</dbReference>
<dbReference type="PANTHER" id="PTHR43031:SF1">
    <property type="entry name" value="PYRIDINE NUCLEOTIDE-DISULPHIDE OXIDOREDUCTASE"/>
    <property type="match status" value="1"/>
</dbReference>
<dbReference type="Gene3D" id="3.40.250.10">
    <property type="entry name" value="Rhodanese-like domain"/>
    <property type="match status" value="1"/>
</dbReference>
<evidence type="ECO:0000313" key="2">
    <source>
        <dbReference type="EMBL" id="XBS52860.1"/>
    </source>
</evidence>
<accession>A0AAU7PKT7</accession>
<gene>
    <name evidence="2" type="ORF">ABFV83_13600</name>
</gene>
<reference evidence="2" key="1">
    <citation type="submission" date="2024-06" db="EMBL/GenBank/DDBJ databases">
        <title>Lacrimispora cavernae sp. nov., a novel anaerobe isolated from bat guano pile inside a cave.</title>
        <authorList>
            <person name="Miller S.L."/>
            <person name="Lu N."/>
            <person name="King J."/>
            <person name="Sankaranarayanan K."/>
            <person name="Lawson P.A."/>
        </authorList>
    </citation>
    <scope>NUCLEOTIDE SEQUENCE</scope>
    <source>
        <strain evidence="2">BS-2</strain>
    </source>
</reference>